<keyword evidence="2" id="KW-0446">Lipid-binding</keyword>
<dbReference type="SUPFAM" id="SSF50814">
    <property type="entry name" value="Lipocalins"/>
    <property type="match status" value="1"/>
</dbReference>
<sequence>MDGGLGTWKVDIDRSPGVEAFAIASGTPKELCTEEVLSKTLVTISMDGDEFTSKTEIPGIPTKEYKFKLGVPFEYDAPDGRKFKVTTTLEEGKAVERITTETGDEITTVREMSGNEMKATTTAMGQTVTQYLVKA</sequence>
<reference evidence="4" key="1">
    <citation type="journal article" date="2023" name="G3 (Bethesda)">
        <title>A reference genome for the long-term kleptoplast-retaining sea slug Elysia crispata morphotype clarki.</title>
        <authorList>
            <person name="Eastman K.E."/>
            <person name="Pendleton A.L."/>
            <person name="Shaikh M.A."/>
            <person name="Suttiyut T."/>
            <person name="Ogas R."/>
            <person name="Tomko P."/>
            <person name="Gavelis G."/>
            <person name="Widhalm J.R."/>
            <person name="Wisecaver J.H."/>
        </authorList>
    </citation>
    <scope>NUCLEOTIDE SEQUENCE</scope>
    <source>
        <strain evidence="4">ECLA1</strain>
    </source>
</reference>
<dbReference type="Gene3D" id="2.40.128.20">
    <property type="match status" value="1"/>
</dbReference>
<dbReference type="InterPro" id="IPR012674">
    <property type="entry name" value="Calycin"/>
</dbReference>
<dbReference type="PANTHER" id="PTHR11955">
    <property type="entry name" value="FATTY ACID BINDING PROTEIN"/>
    <property type="match status" value="1"/>
</dbReference>
<evidence type="ECO:0000256" key="2">
    <source>
        <dbReference type="ARBA" id="ARBA00023121"/>
    </source>
</evidence>
<keyword evidence="5" id="KW-1185">Reference proteome</keyword>
<proteinExistence type="inferred from homology"/>
<feature type="domain" description="Lipocalin/cytosolic fatty-acid binding" evidence="3">
    <location>
        <begin position="32"/>
        <end position="121"/>
    </location>
</feature>
<evidence type="ECO:0000313" key="5">
    <source>
        <dbReference type="Proteomes" id="UP001283361"/>
    </source>
</evidence>
<dbReference type="Pfam" id="PF00061">
    <property type="entry name" value="Lipocalin"/>
    <property type="match status" value="1"/>
</dbReference>
<evidence type="ECO:0000313" key="4">
    <source>
        <dbReference type="EMBL" id="KAK3801366.1"/>
    </source>
</evidence>
<dbReference type="GO" id="GO:0008289">
    <property type="term" value="F:lipid binding"/>
    <property type="evidence" value="ECO:0007669"/>
    <property type="project" value="UniProtKB-KW"/>
</dbReference>
<dbReference type="EMBL" id="JAWDGP010000325">
    <property type="protein sequence ID" value="KAK3801366.1"/>
    <property type="molecule type" value="Genomic_DNA"/>
</dbReference>
<comment type="similarity">
    <text evidence="1">Belongs to the calycin superfamily. Fatty-acid binding protein (FABP) family.</text>
</comment>
<gene>
    <name evidence="4" type="ORF">RRG08_059068</name>
</gene>
<accession>A0AAE1B9N6</accession>
<comment type="caution">
    <text evidence="4">The sequence shown here is derived from an EMBL/GenBank/DDBJ whole genome shotgun (WGS) entry which is preliminary data.</text>
</comment>
<evidence type="ECO:0000259" key="3">
    <source>
        <dbReference type="Pfam" id="PF00061"/>
    </source>
</evidence>
<dbReference type="Proteomes" id="UP001283361">
    <property type="component" value="Unassembled WGS sequence"/>
</dbReference>
<organism evidence="4 5">
    <name type="scientific">Elysia crispata</name>
    <name type="common">lettuce slug</name>
    <dbReference type="NCBI Taxonomy" id="231223"/>
    <lineage>
        <taxon>Eukaryota</taxon>
        <taxon>Metazoa</taxon>
        <taxon>Spiralia</taxon>
        <taxon>Lophotrochozoa</taxon>
        <taxon>Mollusca</taxon>
        <taxon>Gastropoda</taxon>
        <taxon>Heterobranchia</taxon>
        <taxon>Euthyneura</taxon>
        <taxon>Panpulmonata</taxon>
        <taxon>Sacoglossa</taxon>
        <taxon>Placobranchoidea</taxon>
        <taxon>Plakobranchidae</taxon>
        <taxon>Elysia</taxon>
    </lineage>
</organism>
<name>A0AAE1B9N6_9GAST</name>
<protein>
    <recommendedName>
        <fullName evidence="3">Lipocalin/cytosolic fatty-acid binding domain-containing protein</fullName>
    </recommendedName>
</protein>
<dbReference type="InterPro" id="IPR031259">
    <property type="entry name" value="ILBP"/>
</dbReference>
<dbReference type="CDD" id="cd00742">
    <property type="entry name" value="FABP"/>
    <property type="match status" value="1"/>
</dbReference>
<dbReference type="InterPro" id="IPR000566">
    <property type="entry name" value="Lipocln_cytosolic_FA-bd_dom"/>
</dbReference>
<dbReference type="AlphaFoldDB" id="A0AAE1B9N6"/>
<evidence type="ECO:0000256" key="1">
    <source>
        <dbReference type="ARBA" id="ARBA00008390"/>
    </source>
</evidence>